<name>L8JXX2_9BACT</name>
<accession>L8JXX2</accession>
<evidence type="ECO:0000313" key="2">
    <source>
        <dbReference type="Proteomes" id="UP000011135"/>
    </source>
</evidence>
<dbReference type="RefSeq" id="WP_009578928.1">
    <property type="nucleotide sequence ID" value="NZ_AMZN01000021.1"/>
</dbReference>
<dbReference type="eggNOG" id="ENOG502ZKT1">
    <property type="taxonomic scope" value="Bacteria"/>
</dbReference>
<protein>
    <submittedName>
        <fullName evidence="1">Uncharacterized protein</fullName>
    </submittedName>
</protein>
<keyword evidence="2" id="KW-1185">Reference proteome</keyword>
<dbReference type="AlphaFoldDB" id="L8JXX2"/>
<dbReference type="EMBL" id="AMZN01000021">
    <property type="protein sequence ID" value="ELR72489.1"/>
    <property type="molecule type" value="Genomic_DNA"/>
</dbReference>
<evidence type="ECO:0000313" key="1">
    <source>
        <dbReference type="EMBL" id="ELR72489.1"/>
    </source>
</evidence>
<proteinExistence type="predicted"/>
<dbReference type="Proteomes" id="UP000011135">
    <property type="component" value="Unassembled WGS sequence"/>
</dbReference>
<comment type="caution">
    <text evidence="1">The sequence shown here is derived from an EMBL/GenBank/DDBJ whole genome shotgun (WGS) entry which is preliminary data.</text>
</comment>
<sequence length="250" mass="28081">MAKLNITIGYTDPRPDQTFINLVRNICSNRPLANDPPEIQIVQLAKHNIRTFINAVENVRETIHAGHSAPSFPEDYFFNLIVFDIKKLHKAYDIIPLLIKELKGIDCALLLLNVNTNEFNSIVLKYDGTDTTYNSILSFAKLFPNKAKNVKSSTLISPFAFKRSKVAAEKMFVKKVSTYYGDLGFIKLPLDSVNDFCNYALKNQADLLVLSKGDLYELAQLFSNGSFRHFNGLSVFISTGSLSNFRIDAG</sequence>
<gene>
    <name evidence="1" type="ORF">C900_01484</name>
</gene>
<organism evidence="1 2">
    <name type="scientific">Fulvivirga imtechensis AK7</name>
    <dbReference type="NCBI Taxonomy" id="1237149"/>
    <lineage>
        <taxon>Bacteria</taxon>
        <taxon>Pseudomonadati</taxon>
        <taxon>Bacteroidota</taxon>
        <taxon>Cytophagia</taxon>
        <taxon>Cytophagales</taxon>
        <taxon>Fulvivirgaceae</taxon>
        <taxon>Fulvivirga</taxon>
    </lineage>
</organism>
<reference evidence="1 2" key="1">
    <citation type="submission" date="2012-12" db="EMBL/GenBank/DDBJ databases">
        <title>Genome assembly of Fulvivirga imtechensis AK7.</title>
        <authorList>
            <person name="Nupur N."/>
            <person name="Khatri I."/>
            <person name="Kumar R."/>
            <person name="Subramanian S."/>
            <person name="Pinnaka A."/>
        </authorList>
    </citation>
    <scope>NUCLEOTIDE SEQUENCE [LARGE SCALE GENOMIC DNA]</scope>
    <source>
        <strain evidence="1 2">AK7</strain>
    </source>
</reference>